<dbReference type="GO" id="GO:0006094">
    <property type="term" value="P:gluconeogenesis"/>
    <property type="evidence" value="ECO:0007669"/>
    <property type="project" value="TreeGrafter"/>
</dbReference>
<comment type="caution">
    <text evidence="9">The sequence shown here is derived from an EMBL/GenBank/DDBJ whole genome shotgun (WGS) entry which is preliminary data.</text>
</comment>
<keyword evidence="7" id="KW-0067">ATP-binding</keyword>
<dbReference type="PANTHER" id="PTHR11406:SF23">
    <property type="entry name" value="PHOSPHOGLYCERATE KINASE 1, CHLOROPLASTIC-RELATED"/>
    <property type="match status" value="1"/>
</dbReference>
<dbReference type="GO" id="GO:0006096">
    <property type="term" value="P:glycolytic process"/>
    <property type="evidence" value="ECO:0007669"/>
    <property type="project" value="InterPro"/>
</dbReference>
<dbReference type="Proteomes" id="UP000808349">
    <property type="component" value="Unassembled WGS sequence"/>
</dbReference>
<evidence type="ECO:0000256" key="4">
    <source>
        <dbReference type="ARBA" id="ARBA00022679"/>
    </source>
</evidence>
<dbReference type="GO" id="GO:0005524">
    <property type="term" value="F:ATP binding"/>
    <property type="evidence" value="ECO:0007669"/>
    <property type="project" value="UniProtKB-KW"/>
</dbReference>
<dbReference type="EMBL" id="JADKFW010000022">
    <property type="protein sequence ID" value="MBK9719973.1"/>
    <property type="molecule type" value="Genomic_DNA"/>
</dbReference>
<dbReference type="PRINTS" id="PR00477">
    <property type="entry name" value="PHGLYCKINASE"/>
</dbReference>
<evidence type="ECO:0000256" key="8">
    <source>
        <dbReference type="RuleBase" id="RU000532"/>
    </source>
</evidence>
<keyword evidence="6 8" id="KW-0418">Kinase</keyword>
<dbReference type="Pfam" id="PF00162">
    <property type="entry name" value="PGK"/>
    <property type="match status" value="1"/>
</dbReference>
<dbReference type="InterPro" id="IPR036043">
    <property type="entry name" value="Phosphoglycerate_kinase_sf"/>
</dbReference>
<dbReference type="GO" id="GO:0043531">
    <property type="term" value="F:ADP binding"/>
    <property type="evidence" value="ECO:0007669"/>
    <property type="project" value="TreeGrafter"/>
</dbReference>
<dbReference type="InterPro" id="IPR001576">
    <property type="entry name" value="Phosphoglycerate_kinase"/>
</dbReference>
<evidence type="ECO:0000256" key="7">
    <source>
        <dbReference type="ARBA" id="ARBA00022840"/>
    </source>
</evidence>
<name>A0A9D7SCN0_9BACT</name>
<keyword evidence="5" id="KW-0547">Nucleotide-binding</keyword>
<comment type="similarity">
    <text evidence="2 8">Belongs to the phosphoglycerate kinase family.</text>
</comment>
<dbReference type="GO" id="GO:0005829">
    <property type="term" value="C:cytosol"/>
    <property type="evidence" value="ECO:0007669"/>
    <property type="project" value="TreeGrafter"/>
</dbReference>
<evidence type="ECO:0000313" key="9">
    <source>
        <dbReference type="EMBL" id="MBK9719973.1"/>
    </source>
</evidence>
<evidence type="ECO:0000256" key="5">
    <source>
        <dbReference type="ARBA" id="ARBA00022741"/>
    </source>
</evidence>
<organism evidence="9 10">
    <name type="scientific">Candidatus Defluviibacterium haderslevense</name>
    <dbReference type="NCBI Taxonomy" id="2981993"/>
    <lineage>
        <taxon>Bacteria</taxon>
        <taxon>Pseudomonadati</taxon>
        <taxon>Bacteroidota</taxon>
        <taxon>Saprospiria</taxon>
        <taxon>Saprospirales</taxon>
        <taxon>Saprospiraceae</taxon>
        <taxon>Candidatus Defluviibacterium</taxon>
    </lineage>
</organism>
<reference evidence="9 10" key="1">
    <citation type="submission" date="2020-10" db="EMBL/GenBank/DDBJ databases">
        <title>Connecting structure to function with the recovery of over 1000 high-quality activated sludge metagenome-assembled genomes encoding full-length rRNA genes using long-read sequencing.</title>
        <authorList>
            <person name="Singleton C.M."/>
            <person name="Petriglieri F."/>
            <person name="Kristensen J.M."/>
            <person name="Kirkegaard R.H."/>
            <person name="Michaelsen T.Y."/>
            <person name="Andersen M.H."/>
            <person name="Karst S.M."/>
            <person name="Dueholm M.S."/>
            <person name="Nielsen P.H."/>
            <person name="Albertsen M."/>
        </authorList>
    </citation>
    <scope>NUCLEOTIDE SEQUENCE [LARGE SCALE GENOMIC DNA]</scope>
    <source>
        <strain evidence="9">Ribe_18-Q3-R11-54_BAT3C.373</strain>
    </source>
</reference>
<gene>
    <name evidence="9" type="ORF">IPO85_21190</name>
</gene>
<protein>
    <recommendedName>
        <fullName evidence="3 8">Phosphoglycerate kinase</fullName>
        <ecNumber evidence="3 8">2.7.2.3</ecNumber>
    </recommendedName>
</protein>
<keyword evidence="4 8" id="KW-0808">Transferase</keyword>
<accession>A0A9D7SCN0</accession>
<evidence type="ECO:0000256" key="6">
    <source>
        <dbReference type="ARBA" id="ARBA00022777"/>
    </source>
</evidence>
<evidence type="ECO:0000313" key="10">
    <source>
        <dbReference type="Proteomes" id="UP000808349"/>
    </source>
</evidence>
<dbReference type="Gene3D" id="3.40.50.1260">
    <property type="entry name" value="Phosphoglycerate kinase, N-terminal domain"/>
    <property type="match status" value="2"/>
</dbReference>
<comment type="catalytic activity">
    <reaction evidence="1 8">
        <text>(2R)-3-phosphoglycerate + ATP = (2R)-3-phospho-glyceroyl phosphate + ADP</text>
        <dbReference type="Rhea" id="RHEA:14801"/>
        <dbReference type="ChEBI" id="CHEBI:30616"/>
        <dbReference type="ChEBI" id="CHEBI:57604"/>
        <dbReference type="ChEBI" id="CHEBI:58272"/>
        <dbReference type="ChEBI" id="CHEBI:456216"/>
        <dbReference type="EC" id="2.7.2.3"/>
    </reaction>
</comment>
<proteinExistence type="inferred from homology"/>
<dbReference type="AlphaFoldDB" id="A0A9D7SCN0"/>
<sequence>MAQLNSGEILLLENTRFYKQEEKGDPEWAKLLSTLGEYYINDAFGSAHREHCSTATIARYFDAAHKAFGFLMKAEVENGARVLKNPVRPMTAIIGGAKVSDKIELISSLIDLCDTILIGGGMAYTFLSAQGFSIGTSLCESEKKDLALELIEKQ</sequence>
<feature type="non-terminal residue" evidence="9">
    <location>
        <position position="154"/>
    </location>
</feature>
<evidence type="ECO:0000256" key="3">
    <source>
        <dbReference type="ARBA" id="ARBA00013061"/>
    </source>
</evidence>
<dbReference type="SUPFAM" id="SSF53748">
    <property type="entry name" value="Phosphoglycerate kinase"/>
    <property type="match status" value="1"/>
</dbReference>
<evidence type="ECO:0000256" key="1">
    <source>
        <dbReference type="ARBA" id="ARBA00000642"/>
    </source>
</evidence>
<dbReference type="GO" id="GO:0004618">
    <property type="term" value="F:phosphoglycerate kinase activity"/>
    <property type="evidence" value="ECO:0007669"/>
    <property type="project" value="UniProtKB-EC"/>
</dbReference>
<dbReference type="InterPro" id="IPR015824">
    <property type="entry name" value="Phosphoglycerate_kinase_N"/>
</dbReference>
<dbReference type="EC" id="2.7.2.3" evidence="3 8"/>
<evidence type="ECO:0000256" key="2">
    <source>
        <dbReference type="ARBA" id="ARBA00008982"/>
    </source>
</evidence>
<dbReference type="PANTHER" id="PTHR11406">
    <property type="entry name" value="PHOSPHOGLYCERATE KINASE"/>
    <property type="match status" value="1"/>
</dbReference>